<comment type="caution">
    <text evidence="2">The sequence shown here is derived from an EMBL/GenBank/DDBJ whole genome shotgun (WGS) entry which is preliminary data.</text>
</comment>
<dbReference type="AlphaFoldDB" id="A0A4R3KH44"/>
<gene>
    <name evidence="2" type="ORF">EDD72_10880</name>
</gene>
<accession>A0A4R3KH44</accession>
<keyword evidence="3" id="KW-1185">Reference proteome</keyword>
<keyword evidence="1" id="KW-1133">Transmembrane helix</keyword>
<protein>
    <submittedName>
        <fullName evidence="2">Uncharacterized protein DUF4363</fullName>
    </submittedName>
</protein>
<feature type="transmembrane region" description="Helical" evidence="1">
    <location>
        <begin position="6"/>
        <end position="27"/>
    </location>
</feature>
<evidence type="ECO:0000256" key="1">
    <source>
        <dbReference type="SAM" id="Phobius"/>
    </source>
</evidence>
<sequence>MRKKVIILGSTAIILLFIAIMVSGTFLKRPLTKDDNVIGQVNFIEASVKQKDWQLANEHLEQGIKAWEKVKNRIQFSVERDFITEIDNKLATLKGAIKAKDDKMIILTTEELKFVWQELGK</sequence>
<dbReference type="Pfam" id="PF14276">
    <property type="entry name" value="DUF4363"/>
    <property type="match status" value="1"/>
</dbReference>
<dbReference type="RefSeq" id="WP_132768681.1">
    <property type="nucleotide sequence ID" value="NZ_SMAB01000008.1"/>
</dbReference>
<organism evidence="2 3">
    <name type="scientific">Tepidibacillus fermentans</name>
    <dbReference type="NCBI Taxonomy" id="1281767"/>
    <lineage>
        <taxon>Bacteria</taxon>
        <taxon>Bacillati</taxon>
        <taxon>Bacillota</taxon>
        <taxon>Bacilli</taxon>
        <taxon>Bacillales</taxon>
        <taxon>Bacillaceae</taxon>
        <taxon>Tepidibacillus</taxon>
    </lineage>
</organism>
<dbReference type="InterPro" id="IPR025373">
    <property type="entry name" value="DUF4363"/>
</dbReference>
<dbReference type="EMBL" id="SMAB01000008">
    <property type="protein sequence ID" value="TCS82590.1"/>
    <property type="molecule type" value="Genomic_DNA"/>
</dbReference>
<keyword evidence="1" id="KW-0812">Transmembrane</keyword>
<name>A0A4R3KH44_9BACI</name>
<proteinExistence type="predicted"/>
<dbReference type="OrthoDB" id="1739442at2"/>
<evidence type="ECO:0000313" key="2">
    <source>
        <dbReference type="EMBL" id="TCS82590.1"/>
    </source>
</evidence>
<dbReference type="Proteomes" id="UP000295788">
    <property type="component" value="Unassembled WGS sequence"/>
</dbReference>
<evidence type="ECO:0000313" key="3">
    <source>
        <dbReference type="Proteomes" id="UP000295788"/>
    </source>
</evidence>
<keyword evidence="1" id="KW-0472">Membrane</keyword>
<reference evidence="2 3" key="1">
    <citation type="submission" date="2019-03" db="EMBL/GenBank/DDBJ databases">
        <title>Genomic Encyclopedia of Type Strains, Phase IV (KMG-IV): sequencing the most valuable type-strain genomes for metagenomic binning, comparative biology and taxonomic classification.</title>
        <authorList>
            <person name="Goeker M."/>
        </authorList>
    </citation>
    <scope>NUCLEOTIDE SEQUENCE [LARGE SCALE GENOMIC DNA]</scope>
    <source>
        <strain evidence="2 3">DSM 23802</strain>
    </source>
</reference>